<dbReference type="Proteomes" id="UP000317990">
    <property type="component" value="Unassembled WGS sequence"/>
</dbReference>
<comment type="similarity">
    <text evidence="1">Belongs to the peptidase S13 family.</text>
</comment>
<evidence type="ECO:0000256" key="2">
    <source>
        <dbReference type="ARBA" id="ARBA00022801"/>
    </source>
</evidence>
<comment type="caution">
    <text evidence="5">The sequence shown here is derived from an EMBL/GenBank/DDBJ whole genome shotgun (WGS) entry which is preliminary data.</text>
</comment>
<keyword evidence="2" id="KW-0378">Hydrolase</keyword>
<dbReference type="EMBL" id="SRMO01000087">
    <property type="protein sequence ID" value="TGG90471.1"/>
    <property type="molecule type" value="Genomic_DNA"/>
</dbReference>
<keyword evidence="4" id="KW-0732">Signal</keyword>
<reference evidence="5 6" key="1">
    <citation type="journal article" date="2019" name="mSystems">
        <title>Life at home and on the roam: Genomic adaptions reflect the dual lifestyle of an intracellular, facultative symbiont.</title>
        <authorList>
            <person name="Burgsdorf I."/>
        </authorList>
    </citation>
    <scope>NUCLEOTIDE SEQUENCE [LARGE SCALE GENOMIC DNA]</scope>
    <source>
        <strain evidence="5">277cV</strain>
    </source>
</reference>
<evidence type="ECO:0000256" key="4">
    <source>
        <dbReference type="SAM" id="SignalP"/>
    </source>
</evidence>
<keyword evidence="5" id="KW-0645">Protease</keyword>
<gene>
    <name evidence="5" type="ORF">ERJ67_10435</name>
</gene>
<dbReference type="Gene3D" id="3.40.710.10">
    <property type="entry name" value="DD-peptidase/beta-lactamase superfamily"/>
    <property type="match status" value="2"/>
</dbReference>
<evidence type="ECO:0000256" key="1">
    <source>
        <dbReference type="ARBA" id="ARBA00006096"/>
    </source>
</evidence>
<dbReference type="Pfam" id="PF02113">
    <property type="entry name" value="Peptidase_S13"/>
    <property type="match status" value="2"/>
</dbReference>
<evidence type="ECO:0000313" key="6">
    <source>
        <dbReference type="Proteomes" id="UP000317990"/>
    </source>
</evidence>
<organism evidence="5 6">
    <name type="scientific">Aphanocapsa feldmannii 277cV</name>
    <dbReference type="NCBI Taxonomy" id="2507553"/>
    <lineage>
        <taxon>Bacteria</taxon>
        <taxon>Bacillati</taxon>
        <taxon>Cyanobacteriota</taxon>
        <taxon>Cyanophyceae</taxon>
        <taxon>Oscillatoriophycideae</taxon>
        <taxon>Chroococcales</taxon>
        <taxon>Microcystaceae</taxon>
        <taxon>Aphanocapsa</taxon>
    </lineage>
</organism>
<protein>
    <submittedName>
        <fullName evidence="5">D-alanyl-D-alanine carboxypeptidase</fullName>
    </submittedName>
</protein>
<dbReference type="GO" id="GO:0000270">
    <property type="term" value="P:peptidoglycan metabolic process"/>
    <property type="evidence" value="ECO:0007669"/>
    <property type="project" value="TreeGrafter"/>
</dbReference>
<proteinExistence type="inferred from homology"/>
<dbReference type="GO" id="GO:0004185">
    <property type="term" value="F:serine-type carboxypeptidase activity"/>
    <property type="evidence" value="ECO:0007669"/>
    <property type="project" value="InterPro"/>
</dbReference>
<dbReference type="PRINTS" id="PR00922">
    <property type="entry name" value="DADACBPTASE3"/>
</dbReference>
<feature type="chain" id="PRO_5021795896" evidence="4">
    <location>
        <begin position="29"/>
        <end position="493"/>
    </location>
</feature>
<dbReference type="PANTHER" id="PTHR30023:SF0">
    <property type="entry name" value="PENICILLIN-SENSITIVE CARBOXYPEPTIDASE A"/>
    <property type="match status" value="1"/>
</dbReference>
<keyword evidence="5" id="KW-0121">Carboxypeptidase</keyword>
<dbReference type="GO" id="GO:0006508">
    <property type="term" value="P:proteolysis"/>
    <property type="evidence" value="ECO:0007669"/>
    <property type="project" value="InterPro"/>
</dbReference>
<evidence type="ECO:0000313" key="5">
    <source>
        <dbReference type="EMBL" id="TGG90471.1"/>
    </source>
</evidence>
<dbReference type="InterPro" id="IPR012338">
    <property type="entry name" value="Beta-lactam/transpept-like"/>
</dbReference>
<dbReference type="InterPro" id="IPR000667">
    <property type="entry name" value="Peptidase_S13"/>
</dbReference>
<sequence length="493" mass="53349">MGHALHNGTLCRRLCAWLVLQGVLPLQAAPLPPAPPRPPLASPAASSSAVVPTAAEALAQPRPQFSHRGLLPRPSLAASVPASMSYPPTAAQPGLIDGLRCAPLQRAVEAILATDPGRWGVTLVDGSGRLLADHRGSDALIPASNQKLISTAIAIDRLGPGHRLHTSLWRLPDGRYRLQGSGDPFLTQSQIQHFAMLAVRDGLRFGEMVPNLDLPELPRGHWWPSGWPLDDRQWEYAAPVTLLSVAANSEGDFAVQDPPAKISRLLRQGALAAGGALDVTPVSAARTRLSRGSRRIHAVASPPLSQLITRANNRSHNVTAEVLLRIGGRSWDLRTARRRALVWLRRRGLWHRGLTVADGSGLDRANRASSRFFTALLLHMHRHPHSTTWFGSLARAGQTGTLKYSYAESPLKGRFVAKTGTLRGVRTMSGRLNTPGGPVFFSFLANGAENPSELMEALLTRADSLASCGPQPDQRRSDKSTPRSIRQRLPGRR</sequence>
<dbReference type="PANTHER" id="PTHR30023">
    <property type="entry name" value="D-ALANYL-D-ALANINE CARBOXYPEPTIDASE"/>
    <property type="match status" value="1"/>
</dbReference>
<accession>A0A524RKR7</accession>
<evidence type="ECO:0000256" key="3">
    <source>
        <dbReference type="SAM" id="MobiDB-lite"/>
    </source>
</evidence>
<feature type="region of interest" description="Disordered" evidence="3">
    <location>
        <begin position="465"/>
        <end position="493"/>
    </location>
</feature>
<feature type="signal peptide" evidence="4">
    <location>
        <begin position="1"/>
        <end position="28"/>
    </location>
</feature>
<dbReference type="SUPFAM" id="SSF56601">
    <property type="entry name" value="beta-lactamase/transpeptidase-like"/>
    <property type="match status" value="1"/>
</dbReference>
<name>A0A524RKR7_9CHRO</name>
<dbReference type="AlphaFoldDB" id="A0A524RKR7"/>